<accession>A0A9N9Q8Z5</accession>
<sequence length="100" mass="11229">MLGRLHETTSVVGQHSTAPVHWTRLVYKRVSSGLLPSVVQSEVPWTGFDGTWLELASKQALLVAVGRDDDLPLETSPYWFDDDVYNQSQRENGDLVLDMV</sequence>
<keyword evidence="2" id="KW-1185">Reference proteome</keyword>
<dbReference type="AlphaFoldDB" id="A0A9N9Q8Z5"/>
<evidence type="ECO:0000313" key="1">
    <source>
        <dbReference type="EMBL" id="CAG8978947.1"/>
    </source>
</evidence>
<dbReference type="Proteomes" id="UP000701801">
    <property type="component" value="Unassembled WGS sequence"/>
</dbReference>
<evidence type="ECO:0000313" key="2">
    <source>
        <dbReference type="Proteomes" id="UP000701801"/>
    </source>
</evidence>
<reference evidence="1" key="1">
    <citation type="submission" date="2021-07" db="EMBL/GenBank/DDBJ databases">
        <authorList>
            <person name="Durling M."/>
        </authorList>
    </citation>
    <scope>NUCLEOTIDE SEQUENCE</scope>
</reference>
<gene>
    <name evidence="1" type="ORF">HYALB_00012343</name>
</gene>
<proteinExistence type="predicted"/>
<dbReference type="EMBL" id="CAJVRM010000288">
    <property type="protein sequence ID" value="CAG8978947.1"/>
    <property type="molecule type" value="Genomic_DNA"/>
</dbReference>
<protein>
    <submittedName>
        <fullName evidence="1">Uncharacterized protein</fullName>
    </submittedName>
</protein>
<name>A0A9N9Q8Z5_9HELO</name>
<comment type="caution">
    <text evidence="1">The sequence shown here is derived from an EMBL/GenBank/DDBJ whole genome shotgun (WGS) entry which is preliminary data.</text>
</comment>
<organism evidence="1 2">
    <name type="scientific">Hymenoscyphus albidus</name>
    <dbReference type="NCBI Taxonomy" id="595503"/>
    <lineage>
        <taxon>Eukaryota</taxon>
        <taxon>Fungi</taxon>
        <taxon>Dikarya</taxon>
        <taxon>Ascomycota</taxon>
        <taxon>Pezizomycotina</taxon>
        <taxon>Leotiomycetes</taxon>
        <taxon>Helotiales</taxon>
        <taxon>Helotiaceae</taxon>
        <taxon>Hymenoscyphus</taxon>
    </lineage>
</organism>